<reference evidence="3 4" key="1">
    <citation type="journal article" date="2021" name="Nat. Commun.">
        <title>Incipient diploidization of the medicinal plant Perilla within 10,000 years.</title>
        <authorList>
            <person name="Zhang Y."/>
            <person name="Shen Q."/>
            <person name="Leng L."/>
            <person name="Zhang D."/>
            <person name="Chen S."/>
            <person name="Shi Y."/>
            <person name="Ning Z."/>
            <person name="Chen S."/>
        </authorList>
    </citation>
    <scope>NUCLEOTIDE SEQUENCE [LARGE SCALE GENOMIC DNA]</scope>
    <source>
        <strain evidence="4">cv. PC099</strain>
    </source>
</reference>
<dbReference type="PROSITE" id="PS51745">
    <property type="entry name" value="PB1"/>
    <property type="match status" value="1"/>
</dbReference>
<gene>
    <name evidence="3" type="ORF">C2S53_007803</name>
</gene>
<feature type="region of interest" description="Disordered" evidence="1">
    <location>
        <begin position="588"/>
        <end position="610"/>
    </location>
</feature>
<evidence type="ECO:0000259" key="2">
    <source>
        <dbReference type="PROSITE" id="PS51745"/>
    </source>
</evidence>
<dbReference type="Pfam" id="PF00564">
    <property type="entry name" value="PB1"/>
    <property type="match status" value="1"/>
</dbReference>
<sequence length="672" mass="73573">MEAPPLSTAPPTTPTTTLTPSPALYPDSVASSPRSRKNDSWDADPPLQAKLRLMCSYGGHIVPRPHDKTLCYVGGDTRIIVIDRHTSLSDLHHRLSKTLFNNQPFSLKYQLPSEDLDSLITVTSDEDLENMVEEFDRLQNAAALKPGRLRLFLFPKSPLSIDQLLVETASSKPEDWFFNALNGKSSNLSGAASDRGFSESSSVNNLLGLDDEFVGKAAEKDVELKMEGPKIGGVANGNAHGNYVINQDVHSVPDSPMLDTTSSFGSASSSPSMANLPPIRVHVEENRKVGGLGIEEQFQQMCIGAARDVNPPTQKQEEEGVFMAAGVSAGTVAPPLPAVVGGEYRIISDDERSDHGGQRKAQQIQQAQLQPQQIVHFQQQKQTNAFDLPSPDSVSSDGSVANPLYRQRQAIYHQEQLVQIQSGNSRAPSNQVDSNTVDQNNTKIQMQQQLQESGYVLSGQYDQIQPQLHQPQQFIHAGNHYIPSNAVPTMSYYSVYPSQPQHHPHQSVLDQQHYPVYFVSGRQTQAYNLPMQQPSYRELAQNAPSSHPQTAPSAAVAPQTAYNQARNVPSSKPEMVSGVYRTAATAAPQSVQLPSTQHQPQYVGFSPIHHPSSAPNSNYTYEFADPSHTQMYYTPLPPQLAAQYQTLKSDPAIVAPDASAQFLAETVQQGSR</sequence>
<dbReference type="PANTHER" id="PTHR31066">
    <property type="entry name" value="OS05G0427100 PROTEIN-RELATED"/>
    <property type="match status" value="1"/>
</dbReference>
<comment type="caution">
    <text evidence="3">The sequence shown here is derived from an EMBL/GenBank/DDBJ whole genome shotgun (WGS) entry which is preliminary data.</text>
</comment>
<dbReference type="SMART" id="SM00666">
    <property type="entry name" value="PB1"/>
    <property type="match status" value="1"/>
</dbReference>
<feature type="region of interest" description="Disordered" evidence="1">
    <location>
        <begin position="1"/>
        <end position="44"/>
    </location>
</feature>
<protein>
    <recommendedName>
        <fullName evidence="2">PB1 domain-containing protein</fullName>
    </recommendedName>
</protein>
<feature type="compositionally biased region" description="Low complexity" evidence="1">
    <location>
        <begin position="14"/>
        <end position="24"/>
    </location>
</feature>
<dbReference type="InterPro" id="IPR000270">
    <property type="entry name" value="PB1_dom"/>
</dbReference>
<accession>A0AAD4P1A0</accession>
<feature type="region of interest" description="Disordered" evidence="1">
    <location>
        <begin position="540"/>
        <end position="572"/>
    </location>
</feature>
<proteinExistence type="predicted"/>
<dbReference type="Gene3D" id="3.10.20.90">
    <property type="entry name" value="Phosphatidylinositol 3-kinase Catalytic Subunit, Chain A, domain 1"/>
    <property type="match status" value="1"/>
</dbReference>
<feature type="compositionally biased region" description="Polar residues" evidence="1">
    <location>
        <begin position="542"/>
        <end position="552"/>
    </location>
</feature>
<feature type="compositionally biased region" description="Polar residues" evidence="1">
    <location>
        <begin position="560"/>
        <end position="570"/>
    </location>
</feature>
<feature type="compositionally biased region" description="Polar residues" evidence="1">
    <location>
        <begin position="588"/>
        <end position="600"/>
    </location>
</feature>
<dbReference type="CDD" id="cd06410">
    <property type="entry name" value="PB1_UP2"/>
    <property type="match status" value="1"/>
</dbReference>
<dbReference type="PANTHER" id="PTHR31066:SF27">
    <property type="entry name" value="EXPRESSED PROTEIN"/>
    <property type="match status" value="1"/>
</dbReference>
<feature type="compositionally biased region" description="Low complexity" evidence="1">
    <location>
        <begin position="359"/>
        <end position="370"/>
    </location>
</feature>
<dbReference type="EMBL" id="SDAM02001264">
    <property type="protein sequence ID" value="KAH6822476.1"/>
    <property type="molecule type" value="Genomic_DNA"/>
</dbReference>
<keyword evidence="4" id="KW-1185">Reference proteome</keyword>
<evidence type="ECO:0000313" key="3">
    <source>
        <dbReference type="EMBL" id="KAH6822476.1"/>
    </source>
</evidence>
<feature type="region of interest" description="Disordered" evidence="1">
    <location>
        <begin position="349"/>
        <end position="370"/>
    </location>
</feature>
<organism evidence="3 4">
    <name type="scientific">Perilla frutescens var. hirtella</name>
    <name type="common">Perilla citriodora</name>
    <name type="synonym">Perilla setoyensis</name>
    <dbReference type="NCBI Taxonomy" id="608512"/>
    <lineage>
        <taxon>Eukaryota</taxon>
        <taxon>Viridiplantae</taxon>
        <taxon>Streptophyta</taxon>
        <taxon>Embryophyta</taxon>
        <taxon>Tracheophyta</taxon>
        <taxon>Spermatophyta</taxon>
        <taxon>Magnoliopsida</taxon>
        <taxon>eudicotyledons</taxon>
        <taxon>Gunneridae</taxon>
        <taxon>Pentapetalae</taxon>
        <taxon>asterids</taxon>
        <taxon>lamiids</taxon>
        <taxon>Lamiales</taxon>
        <taxon>Lamiaceae</taxon>
        <taxon>Nepetoideae</taxon>
        <taxon>Elsholtzieae</taxon>
        <taxon>Perilla</taxon>
    </lineage>
</organism>
<evidence type="ECO:0000256" key="1">
    <source>
        <dbReference type="SAM" id="MobiDB-lite"/>
    </source>
</evidence>
<dbReference type="SUPFAM" id="SSF54277">
    <property type="entry name" value="CAD &amp; PB1 domains"/>
    <property type="match status" value="1"/>
</dbReference>
<evidence type="ECO:0000313" key="4">
    <source>
        <dbReference type="Proteomes" id="UP001190926"/>
    </source>
</evidence>
<name>A0AAD4P1A0_PERFH</name>
<dbReference type="Proteomes" id="UP001190926">
    <property type="component" value="Unassembled WGS sequence"/>
</dbReference>
<dbReference type="AlphaFoldDB" id="A0AAD4P1A0"/>
<dbReference type="InterPro" id="IPR053198">
    <property type="entry name" value="Gynoecium_Dev_Regulator"/>
</dbReference>
<feature type="domain" description="PB1" evidence="2">
    <location>
        <begin position="50"/>
        <end position="156"/>
    </location>
</feature>
<dbReference type="InterPro" id="IPR053793">
    <property type="entry name" value="PB1-like"/>
</dbReference>